<evidence type="ECO:0000256" key="5">
    <source>
        <dbReference type="ARBA" id="ARBA00022741"/>
    </source>
</evidence>
<evidence type="ECO:0000256" key="6">
    <source>
        <dbReference type="ARBA" id="ARBA00022840"/>
    </source>
</evidence>
<dbReference type="Proteomes" id="UP001215503">
    <property type="component" value="Unassembled WGS sequence"/>
</dbReference>
<dbReference type="PANTHER" id="PTHR43297">
    <property type="entry name" value="OLIGOPEPTIDE TRANSPORT ATP-BINDING PROTEIN APPD"/>
    <property type="match status" value="1"/>
</dbReference>
<keyword evidence="4" id="KW-1003">Cell membrane</keyword>
<dbReference type="RefSeq" id="WP_275823708.1">
    <property type="nucleotide sequence ID" value="NZ_JARHUD010000008.1"/>
</dbReference>
<evidence type="ECO:0000313" key="11">
    <source>
        <dbReference type="Proteomes" id="UP001215503"/>
    </source>
</evidence>
<evidence type="ECO:0000256" key="8">
    <source>
        <dbReference type="SAM" id="MobiDB-lite"/>
    </source>
</evidence>
<keyword evidence="7" id="KW-0472">Membrane</keyword>
<dbReference type="NCBIfam" id="TIGR01727">
    <property type="entry name" value="oligo_HPY"/>
    <property type="match status" value="2"/>
</dbReference>
<dbReference type="SUPFAM" id="SSF52540">
    <property type="entry name" value="P-loop containing nucleoside triphosphate hydrolases"/>
    <property type="match status" value="2"/>
</dbReference>
<dbReference type="EMBL" id="JARHUD010000008">
    <property type="protein sequence ID" value="MDF2096942.1"/>
    <property type="molecule type" value="Genomic_DNA"/>
</dbReference>
<dbReference type="GO" id="GO:0005524">
    <property type="term" value="F:ATP binding"/>
    <property type="evidence" value="ECO:0007669"/>
    <property type="project" value="UniProtKB-KW"/>
</dbReference>
<keyword evidence="11" id="KW-1185">Reference proteome</keyword>
<comment type="similarity">
    <text evidence="2">Belongs to the ABC transporter superfamily.</text>
</comment>
<reference evidence="10 11" key="1">
    <citation type="submission" date="2023-03" db="EMBL/GenBank/DDBJ databases">
        <title>Fodinicurvata sp. CAU 1616 isolated from sea sendiment.</title>
        <authorList>
            <person name="Kim W."/>
        </authorList>
    </citation>
    <scope>NUCLEOTIDE SEQUENCE [LARGE SCALE GENOMIC DNA]</scope>
    <source>
        <strain evidence="10 11">CAU 1616</strain>
    </source>
</reference>
<dbReference type="NCBIfam" id="NF008453">
    <property type="entry name" value="PRK11308.1"/>
    <property type="match status" value="2"/>
</dbReference>
<feature type="region of interest" description="Disordered" evidence="8">
    <location>
        <begin position="676"/>
        <end position="704"/>
    </location>
</feature>
<evidence type="ECO:0000256" key="7">
    <source>
        <dbReference type="ARBA" id="ARBA00023136"/>
    </source>
</evidence>
<evidence type="ECO:0000313" key="10">
    <source>
        <dbReference type="EMBL" id="MDF2096942.1"/>
    </source>
</evidence>
<feature type="region of interest" description="Disordered" evidence="8">
    <location>
        <begin position="329"/>
        <end position="354"/>
    </location>
</feature>
<comment type="subcellular location">
    <subcellularLocation>
        <location evidence="1">Cell inner membrane</location>
        <topology evidence="1">Peripheral membrane protein</topology>
    </subcellularLocation>
</comment>
<dbReference type="CDD" id="cd03257">
    <property type="entry name" value="ABC_NikE_OppD_transporters"/>
    <property type="match status" value="2"/>
</dbReference>
<name>A0ABT5YQ21_9PROT</name>
<dbReference type="InterPro" id="IPR050388">
    <property type="entry name" value="ABC_Ni/Peptide_Import"/>
</dbReference>
<dbReference type="PROSITE" id="PS50893">
    <property type="entry name" value="ABC_TRANSPORTER_2"/>
    <property type="match status" value="2"/>
</dbReference>
<dbReference type="Pfam" id="PF08352">
    <property type="entry name" value="oligo_HPY"/>
    <property type="match status" value="2"/>
</dbReference>
<dbReference type="InterPro" id="IPR003439">
    <property type="entry name" value="ABC_transporter-like_ATP-bd"/>
</dbReference>
<dbReference type="InterPro" id="IPR017871">
    <property type="entry name" value="ABC_transporter-like_CS"/>
</dbReference>
<dbReference type="SMART" id="SM00382">
    <property type="entry name" value="AAA"/>
    <property type="match status" value="2"/>
</dbReference>
<evidence type="ECO:0000259" key="9">
    <source>
        <dbReference type="PROSITE" id="PS50893"/>
    </source>
</evidence>
<keyword evidence="6 10" id="KW-0067">ATP-binding</keyword>
<accession>A0ABT5YQ21</accession>
<keyword evidence="5" id="KW-0547">Nucleotide-binding</keyword>
<feature type="domain" description="ABC transporter" evidence="9">
    <location>
        <begin position="361"/>
        <end position="611"/>
    </location>
</feature>
<dbReference type="PROSITE" id="PS00211">
    <property type="entry name" value="ABC_TRANSPORTER_1"/>
    <property type="match status" value="2"/>
</dbReference>
<protein>
    <submittedName>
        <fullName evidence="10">ABC transporter ATP-binding protein</fullName>
    </submittedName>
</protein>
<gene>
    <name evidence="10" type="ORF">P2G67_13245</name>
</gene>
<dbReference type="InterPro" id="IPR027417">
    <property type="entry name" value="P-loop_NTPase"/>
</dbReference>
<evidence type="ECO:0000256" key="1">
    <source>
        <dbReference type="ARBA" id="ARBA00004417"/>
    </source>
</evidence>
<feature type="compositionally biased region" description="Basic and acidic residues" evidence="8">
    <location>
        <begin position="330"/>
        <end position="341"/>
    </location>
</feature>
<dbReference type="Pfam" id="PF00005">
    <property type="entry name" value="ABC_tran"/>
    <property type="match status" value="2"/>
</dbReference>
<comment type="caution">
    <text evidence="10">The sequence shown here is derived from an EMBL/GenBank/DDBJ whole genome shotgun (WGS) entry which is preliminary data.</text>
</comment>
<organism evidence="10 11">
    <name type="scientific">Aquibaculum arenosum</name>
    <dbReference type="NCBI Taxonomy" id="3032591"/>
    <lineage>
        <taxon>Bacteria</taxon>
        <taxon>Pseudomonadati</taxon>
        <taxon>Pseudomonadota</taxon>
        <taxon>Alphaproteobacteria</taxon>
        <taxon>Rhodospirillales</taxon>
        <taxon>Rhodovibrionaceae</taxon>
        <taxon>Aquibaculum</taxon>
    </lineage>
</organism>
<sequence length="704" mass="77454">MTSTHTADAPIDLRDLKLEFPTYGGAVRAIDGVSITVGKGEVVGLVGESGSGKSVTAMSIIRLLPPDSQRVVGGRISVLGRDMLKLSEGELQSVRGDDVAMVFQEPMNALNPTMRIGDQLRQVIRRHQKATEAEATARALELLRDMRIGDPNRVLRNYPFELSGGMRQRILLAMAFSCRPDVLIADEPTTALDVTIQAQVLALMQQKARETGSSVLFITHDMAVVAQLCDRVHVMYAGQVVEQGTTEEVLYTPQHPYTQALLRSLPELAEPQQPLPTIQGMVPNLIDPPAGCRFRERCHFSHQRCHEMPDMLQASGTGRSARCWLLDPDNPEREDALEKGRQAQVPAPLPPAAAQDGDSLLEVQDLKVRFPVGADWRGRPRAFVHALNGVDLVLRRGETLAVVGESGCGKSTLGQSIMGLLAPTAGRVVFAGKDLHNLPPQQMRELRRRFQVVFQDPQSSLNPRMPVWKAITEPLLVAEGLSARARRDRAAELARQVGLNPDHLERYPHEFSGGQRQRIAIARALALQPDLLVLDEPTSALDVSVQAQILNLLLRLKQEFGLTYLFITHDVSVVRHVADRVAVMYLGQVVELGPAQKVIEAPQHPYTRTLLRSVPELSRRRELAPADLHGELPNNTRLPSSCFFRERCRYAAAGCGEPQSLTAAPDQRLVRCHRSAELPPWPDEQLGDAGQTPEIPAPESTASA</sequence>
<dbReference type="Gene3D" id="3.40.50.300">
    <property type="entry name" value="P-loop containing nucleotide triphosphate hydrolases"/>
    <property type="match status" value="2"/>
</dbReference>
<keyword evidence="3" id="KW-0813">Transport</keyword>
<evidence type="ECO:0000256" key="4">
    <source>
        <dbReference type="ARBA" id="ARBA00022475"/>
    </source>
</evidence>
<feature type="domain" description="ABC transporter" evidence="9">
    <location>
        <begin position="11"/>
        <end position="262"/>
    </location>
</feature>
<evidence type="ECO:0000256" key="3">
    <source>
        <dbReference type="ARBA" id="ARBA00022448"/>
    </source>
</evidence>
<dbReference type="InterPro" id="IPR013563">
    <property type="entry name" value="Oligopep_ABC_C"/>
</dbReference>
<dbReference type="NCBIfam" id="NF007739">
    <property type="entry name" value="PRK10419.1"/>
    <property type="match status" value="2"/>
</dbReference>
<evidence type="ECO:0000256" key="2">
    <source>
        <dbReference type="ARBA" id="ARBA00005417"/>
    </source>
</evidence>
<proteinExistence type="inferred from homology"/>
<dbReference type="InterPro" id="IPR003593">
    <property type="entry name" value="AAA+_ATPase"/>
</dbReference>
<dbReference type="PANTHER" id="PTHR43297:SF7">
    <property type="entry name" value="D,D-DIPEPTIDE TRANSPORT ATP-BINDING PROTEIN DDPD-RELATED"/>
    <property type="match status" value="1"/>
</dbReference>